<keyword evidence="4" id="KW-1185">Reference proteome</keyword>
<evidence type="ECO:0000313" key="3">
    <source>
        <dbReference type="EMBL" id="AFZ19860.1"/>
    </source>
</evidence>
<dbReference type="eggNOG" id="COG2203">
    <property type="taxonomic scope" value="Bacteria"/>
</dbReference>
<dbReference type="AlphaFoldDB" id="K9WHG7"/>
<dbReference type="RefSeq" id="WP_015183996.1">
    <property type="nucleotide sequence ID" value="NC_019738.1"/>
</dbReference>
<evidence type="ECO:0000313" key="4">
    <source>
        <dbReference type="Proteomes" id="UP000010471"/>
    </source>
</evidence>
<dbReference type="HOGENOM" id="CLU_370386_0_0_3"/>
<accession>K9WHG7</accession>
<dbReference type="InterPro" id="IPR003018">
    <property type="entry name" value="GAF"/>
</dbReference>
<name>K9WHG7_9CYAN</name>
<dbReference type="Proteomes" id="UP000010471">
    <property type="component" value="Chromosome"/>
</dbReference>
<dbReference type="SMART" id="SM00065">
    <property type="entry name" value="GAF"/>
    <property type="match status" value="1"/>
</dbReference>
<dbReference type="STRING" id="1173027.Mic7113_4159"/>
<dbReference type="EMBL" id="CP003630">
    <property type="protein sequence ID" value="AFZ19860.1"/>
    <property type="molecule type" value="Genomic_DNA"/>
</dbReference>
<dbReference type="PATRIC" id="fig|1173027.3.peg.4593"/>
<sequence>MPTRKPSSHVENVQSTKDLKLGANAQSQDELSTTSSESESQSSPNFLDELVNAFLDDDHLLDSEDEPIQPMKKKSNGLSHFQHHSQLLMAVVDPGSFTLRYANDYFWTLMGMAETGTQLKGQEIQLPDLLPDLKGTAIDSLYRQHILHLIFRDIYQIKVPRSRLLDQPVIVSLKSPLYSEPRWIELAFRSEQLKISRLDAQIDELADLDLQPWRVEEGTVQSIDWEPLEAWKQRLRLDNYQLTGQLLLEGSDVTERETIRHIIGLLIDRDSILRPDKFRRINKRLRSLFRATNSLIMSTENEHTRLFMSTERKELRATVHSLESLAGSHFLRAADANRVWNVPDLTQDCLTDSERALLNQGVRSMLLIPLVVKPLKSGKGSRQLAGIVGIMSDRPHNFDGVDCKYAEELMPAFTAALRQAIQQRFTNIHPSVEWRFLQEAERRSWGLAAEPIVFANVYPLYGISDIRGSSEERNRAIQSDLLEQFHQGLQVVDAVCQFQKSSLGEQLRLDLLEYIEHLKERVTVDAEVTALKFLSDRLELYLDYFAQCGADAQAAVETYRQSCNNDHKSVYVSRAHYDKTISQINALLKQTWERWQVRMQQIISHYCDVESTDGINHMIYVGESIDSKFSIYHLRSLRYEQLRAVCDCARTAFKFQTLYNTQMEVTHLALVQDQTVDIIHDENTEKLFEVRGTRDIRYEIVKKRIDKAVDEESRTRITQPGMVTLVYSTEEEWSEYQQYLRYLAREGWVDTEIQSGTVEPLQGITGLKFARVRVLPSTEGEELELATPSDAVEEAVVQ</sequence>
<dbReference type="KEGG" id="mic:Mic7113_4159"/>
<feature type="domain" description="GAF" evidence="2">
    <location>
        <begin position="273"/>
        <end position="427"/>
    </location>
</feature>
<dbReference type="Gene3D" id="3.30.450.40">
    <property type="match status" value="1"/>
</dbReference>
<dbReference type="SUPFAM" id="SSF55781">
    <property type="entry name" value="GAF domain-like"/>
    <property type="match status" value="1"/>
</dbReference>
<reference evidence="3 4" key="1">
    <citation type="submission" date="2012-06" db="EMBL/GenBank/DDBJ databases">
        <title>Finished chromosome of genome of Microcoleus sp. PCC 7113.</title>
        <authorList>
            <consortium name="US DOE Joint Genome Institute"/>
            <person name="Gugger M."/>
            <person name="Coursin T."/>
            <person name="Rippka R."/>
            <person name="Tandeau De Marsac N."/>
            <person name="Huntemann M."/>
            <person name="Wei C.-L."/>
            <person name="Han J."/>
            <person name="Detter J.C."/>
            <person name="Han C."/>
            <person name="Tapia R."/>
            <person name="Chen A."/>
            <person name="Kyrpides N."/>
            <person name="Mavromatis K."/>
            <person name="Markowitz V."/>
            <person name="Szeto E."/>
            <person name="Ivanova N."/>
            <person name="Pagani I."/>
            <person name="Pati A."/>
            <person name="Goodwin L."/>
            <person name="Nordberg H.P."/>
            <person name="Cantor M.N."/>
            <person name="Hua S.X."/>
            <person name="Woyke T."/>
            <person name="Kerfeld C.A."/>
        </authorList>
    </citation>
    <scope>NUCLEOTIDE SEQUENCE [LARGE SCALE GENOMIC DNA]</scope>
    <source>
        <strain evidence="3 4">PCC 7113</strain>
    </source>
</reference>
<feature type="region of interest" description="Disordered" evidence="1">
    <location>
        <begin position="1"/>
        <end position="44"/>
    </location>
</feature>
<proteinExistence type="predicted"/>
<dbReference type="InterPro" id="IPR029016">
    <property type="entry name" value="GAF-like_dom_sf"/>
</dbReference>
<protein>
    <recommendedName>
        <fullName evidence="2">GAF domain-containing protein</fullName>
    </recommendedName>
</protein>
<evidence type="ECO:0000256" key="1">
    <source>
        <dbReference type="SAM" id="MobiDB-lite"/>
    </source>
</evidence>
<evidence type="ECO:0000259" key="2">
    <source>
        <dbReference type="SMART" id="SM00065"/>
    </source>
</evidence>
<feature type="compositionally biased region" description="Low complexity" evidence="1">
    <location>
        <begin position="26"/>
        <end position="43"/>
    </location>
</feature>
<organism evidence="3 4">
    <name type="scientific">Allocoleopsis franciscana PCC 7113</name>
    <dbReference type="NCBI Taxonomy" id="1173027"/>
    <lineage>
        <taxon>Bacteria</taxon>
        <taxon>Bacillati</taxon>
        <taxon>Cyanobacteriota</taxon>
        <taxon>Cyanophyceae</taxon>
        <taxon>Coleofasciculales</taxon>
        <taxon>Coleofasciculaceae</taxon>
        <taxon>Allocoleopsis</taxon>
        <taxon>Allocoleopsis franciscana</taxon>
    </lineage>
</organism>
<gene>
    <name evidence="3" type="ORF">Mic7113_4159</name>
</gene>